<reference evidence="5 6" key="1">
    <citation type="journal article" date="2024" name="Science">
        <title>Giant polyketide synthase enzymes in the biosynthesis of giant marine polyether toxins.</title>
        <authorList>
            <person name="Fallon T.R."/>
            <person name="Shende V.V."/>
            <person name="Wierzbicki I.H."/>
            <person name="Pendleton A.L."/>
            <person name="Watervoot N.F."/>
            <person name="Auber R.P."/>
            <person name="Gonzalez D.J."/>
            <person name="Wisecaver J.H."/>
            <person name="Moore B.S."/>
        </authorList>
    </citation>
    <scope>NUCLEOTIDE SEQUENCE [LARGE SCALE GENOMIC DNA]</scope>
    <source>
        <strain evidence="5 6">12B1</strain>
    </source>
</reference>
<organism evidence="5 6">
    <name type="scientific">Prymnesium parvum</name>
    <name type="common">Toxic golden alga</name>
    <dbReference type="NCBI Taxonomy" id="97485"/>
    <lineage>
        <taxon>Eukaryota</taxon>
        <taxon>Haptista</taxon>
        <taxon>Haptophyta</taxon>
        <taxon>Prymnesiophyceae</taxon>
        <taxon>Prymnesiales</taxon>
        <taxon>Prymnesiaceae</taxon>
        <taxon>Prymnesium</taxon>
    </lineage>
</organism>
<protein>
    <recommendedName>
        <fullName evidence="4">S-adenosylmethionine-dependent methyltransferase domain-containing protein</fullName>
    </recommendedName>
</protein>
<evidence type="ECO:0000313" key="5">
    <source>
        <dbReference type="EMBL" id="KAL1507903.1"/>
    </source>
</evidence>
<keyword evidence="3" id="KW-0949">S-adenosyl-L-methionine</keyword>
<dbReference type="InterPro" id="IPR029063">
    <property type="entry name" value="SAM-dependent_MTases_sf"/>
</dbReference>
<evidence type="ECO:0000256" key="2">
    <source>
        <dbReference type="ARBA" id="ARBA00022679"/>
    </source>
</evidence>
<dbReference type="PANTHER" id="PTHR43042">
    <property type="entry name" value="SAM-DEPENDENT METHYLTRANSFERASE"/>
    <property type="match status" value="1"/>
</dbReference>
<accession>A0AB34IY38</accession>
<dbReference type="InterPro" id="IPR013780">
    <property type="entry name" value="Glyco_hydro_b"/>
</dbReference>
<dbReference type="GO" id="GO:0008168">
    <property type="term" value="F:methyltransferase activity"/>
    <property type="evidence" value="ECO:0007669"/>
    <property type="project" value="UniProtKB-KW"/>
</dbReference>
<keyword evidence="6" id="KW-1185">Reference proteome</keyword>
<dbReference type="EMBL" id="JBGBPQ010000017">
    <property type="protein sequence ID" value="KAL1507903.1"/>
    <property type="molecule type" value="Genomic_DNA"/>
</dbReference>
<gene>
    <name evidence="5" type="ORF">AB1Y20_007509</name>
</gene>
<evidence type="ECO:0000259" key="4">
    <source>
        <dbReference type="Pfam" id="PF10672"/>
    </source>
</evidence>
<dbReference type="Gene3D" id="3.40.50.150">
    <property type="entry name" value="Vaccinia Virus protein VP39"/>
    <property type="match status" value="1"/>
</dbReference>
<dbReference type="AlphaFoldDB" id="A0AB34IY38"/>
<comment type="caution">
    <text evidence="5">The sequence shown here is derived from an EMBL/GenBank/DDBJ whole genome shotgun (WGS) entry which is preliminary data.</text>
</comment>
<dbReference type="SUPFAM" id="SSF53335">
    <property type="entry name" value="S-adenosyl-L-methionine-dependent methyltransferases"/>
    <property type="match status" value="1"/>
</dbReference>
<proteinExistence type="predicted"/>
<evidence type="ECO:0000256" key="1">
    <source>
        <dbReference type="ARBA" id="ARBA00022603"/>
    </source>
</evidence>
<dbReference type="CDD" id="cd02440">
    <property type="entry name" value="AdoMet_MTases"/>
    <property type="match status" value="1"/>
</dbReference>
<dbReference type="Pfam" id="PF10672">
    <property type="entry name" value="Methyltrans_SAM"/>
    <property type="match status" value="1"/>
</dbReference>
<sequence>MGHKLLDSGALLRLDDFAGIRVARPCPSATWSPVRQPHEWKPHLRFEPAAGGSGSWSGALDGRAAEAWALRTEAGFELGLWPGPNGQVGAFPEQHANWRWLRATCAASPRPLRVLNLFAYTGGSTLACAAAGNAEVTHIDGSRAALARARDNAARSGLARAPIRWIAEDVTTFVERAARRGESFDGVILDPPAFGRGGAKKREWRIERDLPPLLGSLRILLGSDPAFMLLSAHDPRWPTERLEEHIDALGFHQVDTTSGVMMLSPGSGNPLPMGCFCRFANPRLGTWNDEY</sequence>
<dbReference type="Gene3D" id="2.60.40.1180">
    <property type="entry name" value="Golgi alpha-mannosidase II"/>
    <property type="match status" value="1"/>
</dbReference>
<evidence type="ECO:0000313" key="6">
    <source>
        <dbReference type="Proteomes" id="UP001515480"/>
    </source>
</evidence>
<feature type="domain" description="S-adenosylmethionine-dependent methyltransferase" evidence="4">
    <location>
        <begin position="59"/>
        <end position="221"/>
    </location>
</feature>
<keyword evidence="2" id="KW-0808">Transferase</keyword>
<dbReference type="GO" id="GO:0032259">
    <property type="term" value="P:methylation"/>
    <property type="evidence" value="ECO:0007669"/>
    <property type="project" value="UniProtKB-KW"/>
</dbReference>
<keyword evidence="1" id="KW-0489">Methyltransferase</keyword>
<name>A0AB34IY38_PRYPA</name>
<dbReference type="PANTHER" id="PTHR43042:SF2">
    <property type="entry name" value="SAM-DEPENDENT METHYLTRANSFERASE"/>
    <property type="match status" value="1"/>
</dbReference>
<dbReference type="Proteomes" id="UP001515480">
    <property type="component" value="Unassembled WGS sequence"/>
</dbReference>
<evidence type="ECO:0000256" key="3">
    <source>
        <dbReference type="ARBA" id="ARBA00022691"/>
    </source>
</evidence>
<dbReference type="InterPro" id="IPR019614">
    <property type="entry name" value="SAM-dep_methyl-trfase"/>
</dbReference>